<dbReference type="PANTHER" id="PTHR30427:SF1">
    <property type="entry name" value="TRANSCRIPTIONAL ACTIVATOR PROTEIN LYSR"/>
    <property type="match status" value="1"/>
</dbReference>
<evidence type="ECO:0000256" key="2">
    <source>
        <dbReference type="ARBA" id="ARBA00023015"/>
    </source>
</evidence>
<reference evidence="7" key="2">
    <citation type="submission" date="2007-04" db="EMBL/GenBank/DDBJ databases">
        <title>Complete genome sequence of the nitrogen-fixing bacterium Azorhizobium caulinodans ORS571.</title>
        <authorList>
            <person name="Lee K.B."/>
            <person name="Backer P.D."/>
            <person name="Aono T."/>
            <person name="Liu C.T."/>
            <person name="Suzuki S."/>
            <person name="Suzuki T."/>
            <person name="Kaneko T."/>
            <person name="Yamada M."/>
            <person name="Tabata S."/>
            <person name="Kupfer D.M."/>
            <person name="Najar F.Z."/>
            <person name="Wiley G.B."/>
            <person name="Roe B."/>
            <person name="Binnewies T."/>
            <person name="Ussery D."/>
            <person name="Vereecke D."/>
            <person name="Gevers D."/>
            <person name="Holsters M."/>
            <person name="Oyaizu H."/>
        </authorList>
    </citation>
    <scope>NUCLEOTIDE SEQUENCE [LARGE SCALE GENOMIC DNA]</scope>
    <source>
        <strain evidence="7">ATCC 43989 / DSM 5975 / JCM 20966 / LMG 6465 / NBRC 14845 / NCIMB 13405 / ORS 571</strain>
    </source>
</reference>
<evidence type="ECO:0000256" key="4">
    <source>
        <dbReference type="ARBA" id="ARBA00023163"/>
    </source>
</evidence>
<dbReference type="GO" id="GO:0009089">
    <property type="term" value="P:lysine biosynthetic process via diaminopimelate"/>
    <property type="evidence" value="ECO:0007669"/>
    <property type="project" value="TreeGrafter"/>
</dbReference>
<dbReference type="PANTHER" id="PTHR30427">
    <property type="entry name" value="TRANSCRIPTIONAL ACTIVATOR PROTEIN LYSR"/>
    <property type="match status" value="1"/>
</dbReference>
<dbReference type="InterPro" id="IPR036388">
    <property type="entry name" value="WH-like_DNA-bd_sf"/>
</dbReference>
<gene>
    <name evidence="6" type="primary">lysR</name>
    <name evidence="6" type="ordered locus">AZC_0580</name>
</gene>
<evidence type="ECO:0000259" key="5">
    <source>
        <dbReference type="PROSITE" id="PS50931"/>
    </source>
</evidence>
<reference evidence="6 7" key="6">
    <citation type="journal article" date="2011" name="Appl. Environ. Microbiol.">
        <title>Involvement of the azorhizobial chromosome partition gene (parA) in the onset of bacteroid differentiation during Sesbania rostrata stem nodule development.</title>
        <authorList>
            <person name="Liu CT."/>
            <person name="Lee KB."/>
            <person name="Wang YS."/>
            <person name="Peng MH."/>
            <person name="Lee KT."/>
            <person name="Suzuki S."/>
            <person name="Suzuki T."/>
            <person name="Oyaizu H."/>
        </authorList>
    </citation>
    <scope>NUCLEOTIDE SEQUENCE [LARGE SCALE GENOMIC DNA]</scope>
    <source>
        <strain evidence="7">ATCC 43989 / DSM 5975 / JCM 20966 / LMG 6465 / NBRC 14845 / NCIMB 13405 / ORS 571</strain>
    </source>
</reference>
<reference evidence="6 7" key="3">
    <citation type="journal article" date="2008" name="BMC Genomics">
        <title>The genome of the versatile nitrogen fixer Azorhizobium caulinodans ORS571.</title>
        <authorList>
            <person name="Lee KB."/>
            <person name="Backer P.D."/>
            <person name="Aono T."/>
            <person name="Liu CT."/>
            <person name="Suzuki S."/>
            <person name="Suzuki T."/>
            <person name="Kaneko T."/>
            <person name="Yamada M."/>
            <person name="Tabata S."/>
            <person name="Kupfer D.M."/>
            <person name="Najar F.Z."/>
            <person name="Wiley G.B."/>
            <person name="Roe B."/>
            <person name="Binnewies T.T."/>
            <person name="Ussery D.W."/>
            <person name="D'Haeze W."/>
            <person name="Herder J.D."/>
            <person name="Gevers D."/>
            <person name="Vereecke D."/>
            <person name="Holsters M."/>
            <person name="Oyaizu H."/>
        </authorList>
    </citation>
    <scope>NUCLEOTIDE SEQUENCE [LARGE SCALE GENOMIC DNA]</scope>
    <source>
        <strain evidence="7">ATCC 43989 / DSM 5975 / JCM 20966 / LMG 6465 / NBRC 14845 / NCIMB 13405 / ORS 571</strain>
    </source>
</reference>
<dbReference type="InterPro" id="IPR036390">
    <property type="entry name" value="WH_DNA-bd_sf"/>
</dbReference>
<reference evidence="6 7" key="1">
    <citation type="journal article" date="2007" name="Appl. Environ. Microbiol.">
        <title>Rhizobial factors required for stem nodule maturation and maintenance in Sesbania rostrata-Azorhizobium caulinodans ORS571 symbiosis.</title>
        <authorList>
            <person name="Suzuki S."/>
            <person name="Aono T."/>
            <person name="Lee KB."/>
            <person name="Suzuki T."/>
            <person name="Liu CT."/>
            <person name="Miwa H."/>
            <person name="Wakao S."/>
            <person name="Iki T."/>
            <person name="Oyaizu H."/>
        </authorList>
    </citation>
    <scope>NUCLEOTIDE SEQUENCE [LARGE SCALE GENOMIC DNA]</scope>
    <source>
        <strain evidence="7">ATCC 43989 / DSM 5975 / JCM 20966 / LMG 6465 / NBRC 14845 / NCIMB 13405 / ORS 571</strain>
    </source>
</reference>
<dbReference type="Pfam" id="PF00126">
    <property type="entry name" value="HTH_1"/>
    <property type="match status" value="1"/>
</dbReference>
<reference evidence="6 7" key="4">
    <citation type="journal article" date="2009" name="Appl. Environ. Microbiol.">
        <title>Comparative genome-wide transcriptional profiling of Azorhizobium caulinodans ORS571 grown under free-living and symbiotic conditions.</title>
        <authorList>
            <person name="Tsukada S."/>
            <person name="Aono T."/>
            <person name="Akiba N."/>
            <person name="Lee KB."/>
            <person name="Liu CT."/>
            <person name="Toyazaki H."/>
            <person name="Oyaizu H."/>
        </authorList>
    </citation>
    <scope>NUCLEOTIDE SEQUENCE [LARGE SCALE GENOMIC DNA]</scope>
    <source>
        <strain evidence="7">ATCC 43989 / DSM 5975 / JCM 20966 / LMG 6465 / NBRC 14845 / NCIMB 13405 / ORS 571</strain>
    </source>
</reference>
<proteinExistence type="inferred from homology"/>
<name>A8IMM5_AZOC5</name>
<keyword evidence="2" id="KW-0805">Transcription regulation</keyword>
<sequence>MPPASAWGAVGRSPCTECPMSRSKADARAASRAPEIPLRMSALHLDVFNAVVVTGGVTAASRQLHLSQPAVSRRLADLERVLGFDLFLRDGKRLIITPEGKAFHEELSISYLGLEHLTKVALDIRELRRGHLRFVCMPAMSFGPVPKGLAAFSARHPDIHITHETHSAARIEDALTSNLFDVGIGMAPRDMAGLVSEGRFAFSCVCVMRPDHPLATQETVTATDICREAVVGINPDTEIGSQLRRLFESLPHSVSLRIETQTSIAACGLVEAGAGVAVVDPFTAAHLGRGGGLVSRRFSPIIPFDIHILRPERRVPSRAAQALIAELAAAMTSEEEASS</sequence>
<keyword evidence="3" id="KW-0238">DNA-binding</keyword>
<keyword evidence="7" id="KW-1185">Reference proteome</keyword>
<dbReference type="Proteomes" id="UP000000270">
    <property type="component" value="Chromosome"/>
</dbReference>
<evidence type="ECO:0000313" key="6">
    <source>
        <dbReference type="EMBL" id="BAF86578.1"/>
    </source>
</evidence>
<organism evidence="6 7">
    <name type="scientific">Azorhizobium caulinodans (strain ATCC 43989 / DSM 5975 / JCM 20966 / LMG 6465 / NBRC 14845 / NCIMB 13405 / ORS 571)</name>
    <dbReference type="NCBI Taxonomy" id="438753"/>
    <lineage>
        <taxon>Bacteria</taxon>
        <taxon>Pseudomonadati</taxon>
        <taxon>Pseudomonadota</taxon>
        <taxon>Alphaproteobacteria</taxon>
        <taxon>Hyphomicrobiales</taxon>
        <taxon>Xanthobacteraceae</taxon>
        <taxon>Azorhizobium</taxon>
    </lineage>
</organism>
<feature type="domain" description="HTH lysR-type" evidence="5">
    <location>
        <begin position="40"/>
        <end position="97"/>
    </location>
</feature>
<evidence type="ECO:0000256" key="1">
    <source>
        <dbReference type="ARBA" id="ARBA00009437"/>
    </source>
</evidence>
<dbReference type="PRINTS" id="PR00039">
    <property type="entry name" value="HTHLYSR"/>
</dbReference>
<dbReference type="GO" id="GO:0043565">
    <property type="term" value="F:sequence-specific DNA binding"/>
    <property type="evidence" value="ECO:0007669"/>
    <property type="project" value="TreeGrafter"/>
</dbReference>
<keyword evidence="4" id="KW-0804">Transcription</keyword>
<evidence type="ECO:0000313" key="7">
    <source>
        <dbReference type="Proteomes" id="UP000000270"/>
    </source>
</evidence>
<dbReference type="KEGG" id="azc:AZC_0580"/>
<dbReference type="GO" id="GO:0010628">
    <property type="term" value="P:positive regulation of gene expression"/>
    <property type="evidence" value="ECO:0007669"/>
    <property type="project" value="TreeGrafter"/>
</dbReference>
<dbReference type="Gene3D" id="3.40.190.290">
    <property type="match status" value="1"/>
</dbReference>
<dbReference type="STRING" id="438753.AZC_0580"/>
<dbReference type="SUPFAM" id="SSF53850">
    <property type="entry name" value="Periplasmic binding protein-like II"/>
    <property type="match status" value="1"/>
</dbReference>
<dbReference type="EMBL" id="AP009384">
    <property type="protein sequence ID" value="BAF86578.1"/>
    <property type="molecule type" value="Genomic_DNA"/>
</dbReference>
<dbReference type="InterPro" id="IPR000847">
    <property type="entry name" value="LysR_HTH_N"/>
</dbReference>
<evidence type="ECO:0000256" key="3">
    <source>
        <dbReference type="ARBA" id="ARBA00023125"/>
    </source>
</evidence>
<dbReference type="AlphaFoldDB" id="A8IMM5"/>
<dbReference type="InterPro" id="IPR005119">
    <property type="entry name" value="LysR_subst-bd"/>
</dbReference>
<comment type="similarity">
    <text evidence="1">Belongs to the LysR transcriptional regulatory family.</text>
</comment>
<protein>
    <submittedName>
        <fullName evidence="6">Regulatory protein</fullName>
    </submittedName>
</protein>
<dbReference type="Pfam" id="PF03466">
    <property type="entry name" value="LysR_substrate"/>
    <property type="match status" value="1"/>
</dbReference>
<accession>A8IMM5</accession>
<dbReference type="PROSITE" id="PS50931">
    <property type="entry name" value="HTH_LYSR"/>
    <property type="match status" value="1"/>
</dbReference>
<dbReference type="GO" id="GO:0003700">
    <property type="term" value="F:DNA-binding transcription factor activity"/>
    <property type="evidence" value="ECO:0007669"/>
    <property type="project" value="InterPro"/>
</dbReference>
<dbReference type="HOGENOM" id="CLU_039613_6_3_5"/>
<dbReference type="eggNOG" id="COG0583">
    <property type="taxonomic scope" value="Bacteria"/>
</dbReference>
<dbReference type="SUPFAM" id="SSF46785">
    <property type="entry name" value="Winged helix' DNA-binding domain"/>
    <property type="match status" value="1"/>
</dbReference>
<dbReference type="Gene3D" id="1.10.10.10">
    <property type="entry name" value="Winged helix-like DNA-binding domain superfamily/Winged helix DNA-binding domain"/>
    <property type="match status" value="1"/>
</dbReference>
<reference evidence="6 7" key="5">
    <citation type="journal article" date="2010" name="Appl. Environ. Microbiol.">
        <title>phrR-like gene praR of Azorhizobium caulinodans ORS571 is essential for symbiosis with Sesbania rostrata and is involved in expression of reb genes.</title>
        <authorList>
            <person name="Akiba N."/>
            <person name="Aono T."/>
            <person name="Toyazaki H."/>
            <person name="Sato S."/>
            <person name="Oyaizu H."/>
        </authorList>
    </citation>
    <scope>NUCLEOTIDE SEQUENCE [LARGE SCALE GENOMIC DNA]</scope>
    <source>
        <strain evidence="7">ATCC 43989 / DSM 5975 / JCM 20966 / LMG 6465 / NBRC 14845 / NCIMB 13405 / ORS 571</strain>
    </source>
</reference>